<dbReference type="InterPro" id="IPR007061">
    <property type="entry name" value="MST-like"/>
</dbReference>
<reference evidence="2" key="1">
    <citation type="journal article" date="2019" name="Int. J. Syst. Evol. Microbiol.">
        <title>The Global Catalogue of Microorganisms (GCM) 10K type strain sequencing project: providing services to taxonomists for standard genome sequencing and annotation.</title>
        <authorList>
            <consortium name="The Broad Institute Genomics Platform"/>
            <consortium name="The Broad Institute Genome Sequencing Center for Infectious Disease"/>
            <person name="Wu L."/>
            <person name="Ma J."/>
        </authorList>
    </citation>
    <scope>NUCLEOTIDE SEQUENCE [LARGE SCALE GENOMIC DNA]</scope>
    <source>
        <strain evidence="2">JCM 13008</strain>
    </source>
</reference>
<dbReference type="Gene3D" id="1.20.120.450">
    <property type="entry name" value="dinb family like domain"/>
    <property type="match status" value="1"/>
</dbReference>
<sequence length="177" mass="19702">MDASERAQAPTTGAELETLLGFLNHQRDTLRWKCAGLDAAQLDTRSTASALTLGGLLGHLSLVEVHWFRVMLHGEEPHPPFDVADWKADRDWEMTWARGRSPEDLLTLFDDAVRAADEGIARAVAADGLETRGARVSHRTRKPFTLRWILLHMIEEHSRHNGHADLIREGLDGVTGA</sequence>
<organism evidence="1 2">
    <name type="scientific">Nocardioides dubius</name>
    <dbReference type="NCBI Taxonomy" id="317019"/>
    <lineage>
        <taxon>Bacteria</taxon>
        <taxon>Bacillati</taxon>
        <taxon>Actinomycetota</taxon>
        <taxon>Actinomycetes</taxon>
        <taxon>Propionibacteriales</taxon>
        <taxon>Nocardioidaceae</taxon>
        <taxon>Nocardioides</taxon>
    </lineage>
</organism>
<proteinExistence type="predicted"/>
<accession>A0ABP4EM66</accession>
<evidence type="ECO:0000313" key="2">
    <source>
        <dbReference type="Proteomes" id="UP001501581"/>
    </source>
</evidence>
<dbReference type="InterPro" id="IPR034660">
    <property type="entry name" value="DinB/YfiT-like"/>
</dbReference>
<gene>
    <name evidence="1" type="ORF">GCM10009668_33560</name>
</gene>
<dbReference type="EMBL" id="BAAALG010000012">
    <property type="protein sequence ID" value="GAA1110240.1"/>
    <property type="molecule type" value="Genomic_DNA"/>
</dbReference>
<comment type="caution">
    <text evidence="1">The sequence shown here is derived from an EMBL/GenBank/DDBJ whole genome shotgun (WGS) entry which is preliminary data.</text>
</comment>
<keyword evidence="2" id="KW-1185">Reference proteome</keyword>
<dbReference type="RefSeq" id="WP_343996003.1">
    <property type="nucleotide sequence ID" value="NZ_BAAALG010000012.1"/>
</dbReference>
<dbReference type="Pfam" id="PF04978">
    <property type="entry name" value="MST"/>
    <property type="match status" value="1"/>
</dbReference>
<protein>
    <submittedName>
        <fullName evidence="1">DinB family protein</fullName>
    </submittedName>
</protein>
<dbReference type="Proteomes" id="UP001501581">
    <property type="component" value="Unassembled WGS sequence"/>
</dbReference>
<name>A0ABP4EM66_9ACTN</name>
<evidence type="ECO:0000313" key="1">
    <source>
        <dbReference type="EMBL" id="GAA1110240.1"/>
    </source>
</evidence>
<dbReference type="SUPFAM" id="SSF109854">
    <property type="entry name" value="DinB/YfiT-like putative metalloenzymes"/>
    <property type="match status" value="1"/>
</dbReference>